<reference evidence="4 5" key="1">
    <citation type="submission" date="2018-07" db="EMBL/GenBank/DDBJ databases">
        <title>Genome sequencing of Runella.</title>
        <authorList>
            <person name="Baek M.-G."/>
            <person name="Yi H."/>
        </authorList>
    </citation>
    <scope>NUCLEOTIDE SEQUENCE [LARGE SCALE GENOMIC DNA]</scope>
    <source>
        <strain evidence="4 5">HYN0085</strain>
    </source>
</reference>
<dbReference type="SUPFAM" id="SSF56935">
    <property type="entry name" value="Porins"/>
    <property type="match status" value="1"/>
</dbReference>
<dbReference type="GO" id="GO:0044718">
    <property type="term" value="P:siderophore transmembrane transport"/>
    <property type="evidence" value="ECO:0007669"/>
    <property type="project" value="TreeGrafter"/>
</dbReference>
<keyword evidence="1" id="KW-0732">Signal</keyword>
<evidence type="ECO:0000259" key="3">
    <source>
        <dbReference type="Pfam" id="PF07715"/>
    </source>
</evidence>
<accession>A0A344TRH4</accession>
<feature type="domain" description="TonB-dependent receptor plug" evidence="3">
    <location>
        <begin position="533"/>
        <end position="635"/>
    </location>
</feature>
<dbReference type="AlphaFoldDB" id="A0A344TRH4"/>
<proteinExistence type="inferred from homology"/>
<evidence type="ECO:0000313" key="5">
    <source>
        <dbReference type="Proteomes" id="UP000251993"/>
    </source>
</evidence>
<organism evidence="4 5">
    <name type="scientific">Runella rosea</name>
    <dbReference type="NCBI Taxonomy" id="2259595"/>
    <lineage>
        <taxon>Bacteria</taxon>
        <taxon>Pseudomonadati</taxon>
        <taxon>Bacteroidota</taxon>
        <taxon>Cytophagia</taxon>
        <taxon>Cytophagales</taxon>
        <taxon>Spirosomataceae</taxon>
        <taxon>Runella</taxon>
    </lineage>
</organism>
<dbReference type="KEGG" id="run:DR864_27635"/>
<keyword evidence="2" id="KW-0998">Cell outer membrane</keyword>
<name>A0A344TRH4_9BACT</name>
<dbReference type="GO" id="GO:0015344">
    <property type="term" value="F:siderophore uptake transmembrane transporter activity"/>
    <property type="evidence" value="ECO:0007669"/>
    <property type="project" value="TreeGrafter"/>
</dbReference>
<dbReference type="Gene3D" id="2.60.40.1120">
    <property type="entry name" value="Carboxypeptidase-like, regulatory domain"/>
    <property type="match status" value="1"/>
</dbReference>
<dbReference type="Pfam" id="PF13715">
    <property type="entry name" value="CarbopepD_reg_2"/>
    <property type="match status" value="1"/>
</dbReference>
<dbReference type="OrthoDB" id="1223654at2"/>
<dbReference type="Pfam" id="PF07715">
    <property type="entry name" value="Plug"/>
    <property type="match status" value="1"/>
</dbReference>
<dbReference type="InterPro" id="IPR037066">
    <property type="entry name" value="Plug_dom_sf"/>
</dbReference>
<evidence type="ECO:0000256" key="1">
    <source>
        <dbReference type="ARBA" id="ARBA00022729"/>
    </source>
</evidence>
<dbReference type="InterPro" id="IPR008969">
    <property type="entry name" value="CarboxyPept-like_regulatory"/>
</dbReference>
<dbReference type="Gene3D" id="2.170.130.10">
    <property type="entry name" value="TonB-dependent receptor, plug domain"/>
    <property type="match status" value="1"/>
</dbReference>
<comment type="similarity">
    <text evidence="2">Belongs to the TonB-dependent receptor family.</text>
</comment>
<keyword evidence="2" id="KW-1134">Transmembrane beta strand</keyword>
<dbReference type="SUPFAM" id="SSF49464">
    <property type="entry name" value="Carboxypeptidase regulatory domain-like"/>
    <property type="match status" value="1"/>
</dbReference>
<dbReference type="Proteomes" id="UP000251993">
    <property type="component" value="Chromosome"/>
</dbReference>
<dbReference type="PROSITE" id="PS52016">
    <property type="entry name" value="TONB_DEPENDENT_REC_3"/>
    <property type="match status" value="1"/>
</dbReference>
<sequence>MFVLHNCMLTASHFVHMHFIIRIYGNNAWQQVHVQIVLKALMNKIKVQKFSLLITCILVVAFKVIGQQRVLVGNVTDSKTNESIQFASVYINNTSNSTETDSTGKYQLRNVFNHQRGGSVEIVVSSLGYTTFRQKILDKLQDTIMLNIALFASPQTISEVSVKGKRDQKWLRQYKKFESAFVGVNQNARATKILNPWVIDFEGDISAFSASAQTIIEIENKPLGYKIFFELQRFSFSPTQSSFSGLARFEKFKITDEEQKKKLEENRQKAYEGSERHFFKALAQQRLKQEGFVVYEVNPNYNEKTSFSHLSPQLGKRLFPFNDTSAIKMGRFPSSKEIMAPNELEILNTNSINRIGTYQDAPFPVSWLRIKGGKAEVTTTGLLFDTNSSEWAGDIAERRIANMLPLDYEPEPLMENNHWKLFLPKNTPETQSKSALEPEPAPLVSIKHTFEEDTVVFRIQVKRPDGEPLRGRLSVAVIEDIQHELNRLDTFDLSTDTLQIKREKNAVTLEEVKIKVKRNKKASHTLLGKVDYVIDSENLKDIISGNVITALQSKVPGIEIFETTDNAGFSRKGIRIRGGGNSLQRSSSVEDEPLFLLDGIPLGTLQSLNAIPISDVLQIEVIKSANSFLGSRGKNGAINVVTKRAAANSTSPTASINEGKLFFWQPSTDLSTQGEAVVRFALPKGIKYYITVNGITSENQPFTKEIWVY</sequence>
<dbReference type="InterPro" id="IPR012910">
    <property type="entry name" value="Plug_dom"/>
</dbReference>
<dbReference type="PANTHER" id="PTHR30069:SF29">
    <property type="entry name" value="HEMOGLOBIN AND HEMOGLOBIN-HAPTOGLOBIN-BINDING PROTEIN 1-RELATED"/>
    <property type="match status" value="1"/>
</dbReference>
<comment type="subcellular location">
    <subcellularLocation>
        <location evidence="2">Cell outer membrane</location>
        <topology evidence="2">Multi-pass membrane protein</topology>
    </subcellularLocation>
</comment>
<dbReference type="InterPro" id="IPR039426">
    <property type="entry name" value="TonB-dep_rcpt-like"/>
</dbReference>
<keyword evidence="2" id="KW-0812">Transmembrane</keyword>
<protein>
    <recommendedName>
        <fullName evidence="3">TonB-dependent receptor plug domain-containing protein</fullName>
    </recommendedName>
</protein>
<dbReference type="PANTHER" id="PTHR30069">
    <property type="entry name" value="TONB-DEPENDENT OUTER MEMBRANE RECEPTOR"/>
    <property type="match status" value="1"/>
</dbReference>
<gene>
    <name evidence="4" type="ORF">DR864_27635</name>
</gene>
<dbReference type="GO" id="GO:0009279">
    <property type="term" value="C:cell outer membrane"/>
    <property type="evidence" value="ECO:0007669"/>
    <property type="project" value="UniProtKB-SubCell"/>
</dbReference>
<evidence type="ECO:0000256" key="2">
    <source>
        <dbReference type="PROSITE-ProRule" id="PRU01360"/>
    </source>
</evidence>
<keyword evidence="2" id="KW-0472">Membrane</keyword>
<keyword evidence="2" id="KW-0813">Transport</keyword>
<keyword evidence="5" id="KW-1185">Reference proteome</keyword>
<dbReference type="EMBL" id="CP030850">
    <property type="protein sequence ID" value="AXE21245.1"/>
    <property type="molecule type" value="Genomic_DNA"/>
</dbReference>
<evidence type="ECO:0000313" key="4">
    <source>
        <dbReference type="EMBL" id="AXE21245.1"/>
    </source>
</evidence>